<sequence>MDYEPTIARRASDKTLRHVTIRQIKEAEQIHETAPLTIEGTEISSLMVVANICECNSSADGADLRFELDDGTGRLACRLRGQPVEWVFENFAYVRVILKQCRIRTVFEATYLNTVLDHYEIFYHSLKVIQDSLLYRKGGPSVTPKPAGAGDAEATFSEVGTTSLQSASPANDNGDGFLYGNRRRPNSNADLGTRIFEQEDGFMASTEPSSSRTVSHTSTTSYHTAYSRSPSPESPPVHHHNIPYQSQFQYRTPERNLYGPAALALRTTEQSLPTPHRRMNDPYGHLSNLQRDIILCTNNALERMRSRTPRSEWDNGVNIEEIMNRLEAKYTSRLTVADISDNIEFLINEGYIFTTFDDAHYNVTLAV</sequence>
<feature type="region of interest" description="Disordered" evidence="5">
    <location>
        <begin position="204"/>
        <end position="241"/>
    </location>
</feature>
<evidence type="ECO:0000313" key="7">
    <source>
        <dbReference type="EMBL" id="KIL69812.1"/>
    </source>
</evidence>
<keyword evidence="4" id="KW-0539">Nucleus</keyword>
<dbReference type="SUPFAM" id="SSF46785">
    <property type="entry name" value="Winged helix' DNA-binding domain"/>
    <property type="match status" value="1"/>
</dbReference>
<dbReference type="Gene3D" id="1.10.10.10">
    <property type="entry name" value="Winged helix-like DNA-binding domain superfamily/Winged helix DNA-binding domain"/>
    <property type="match status" value="1"/>
</dbReference>
<dbReference type="GO" id="GO:0006260">
    <property type="term" value="P:DNA replication"/>
    <property type="evidence" value="ECO:0007669"/>
    <property type="project" value="TreeGrafter"/>
</dbReference>
<feature type="region of interest" description="Disordered" evidence="5">
    <location>
        <begin position="161"/>
        <end position="189"/>
    </location>
</feature>
<proteinExistence type="inferred from homology"/>
<dbReference type="PANTHER" id="PTHR13989">
    <property type="entry name" value="REPLICATION PROTEIN A-RELATED"/>
    <property type="match status" value="1"/>
</dbReference>
<evidence type="ECO:0000313" key="8">
    <source>
        <dbReference type="Proteomes" id="UP000054549"/>
    </source>
</evidence>
<dbReference type="Gene3D" id="2.40.50.140">
    <property type="entry name" value="Nucleic acid-binding proteins"/>
    <property type="match status" value="1"/>
</dbReference>
<keyword evidence="3" id="KW-0238">DNA-binding</keyword>
<dbReference type="GO" id="GO:0006289">
    <property type="term" value="P:nucleotide-excision repair"/>
    <property type="evidence" value="ECO:0007669"/>
    <property type="project" value="TreeGrafter"/>
</dbReference>
<evidence type="ECO:0000256" key="5">
    <source>
        <dbReference type="SAM" id="MobiDB-lite"/>
    </source>
</evidence>
<feature type="compositionally biased region" description="Polar residues" evidence="5">
    <location>
        <begin position="161"/>
        <end position="171"/>
    </location>
</feature>
<organism evidence="7 8">
    <name type="scientific">Amanita muscaria (strain Koide BX008)</name>
    <dbReference type="NCBI Taxonomy" id="946122"/>
    <lineage>
        <taxon>Eukaryota</taxon>
        <taxon>Fungi</taxon>
        <taxon>Dikarya</taxon>
        <taxon>Basidiomycota</taxon>
        <taxon>Agaricomycotina</taxon>
        <taxon>Agaricomycetes</taxon>
        <taxon>Agaricomycetidae</taxon>
        <taxon>Agaricales</taxon>
        <taxon>Pluteineae</taxon>
        <taxon>Amanitaceae</taxon>
        <taxon>Amanita</taxon>
    </lineage>
</organism>
<dbReference type="InterPro" id="IPR012340">
    <property type="entry name" value="NA-bd_OB-fold"/>
</dbReference>
<dbReference type="InterPro" id="IPR036390">
    <property type="entry name" value="WH_DNA-bd_sf"/>
</dbReference>
<keyword evidence="8" id="KW-1185">Reference proteome</keyword>
<dbReference type="OrthoDB" id="25571at2759"/>
<dbReference type="STRING" id="946122.A0A0C2X660"/>
<evidence type="ECO:0000256" key="2">
    <source>
        <dbReference type="ARBA" id="ARBA00007815"/>
    </source>
</evidence>
<feature type="compositionally biased region" description="Low complexity" evidence="5">
    <location>
        <begin position="209"/>
        <end position="231"/>
    </location>
</feature>
<protein>
    <recommendedName>
        <fullName evidence="6">Replication protein A C-terminal domain-containing protein</fullName>
    </recommendedName>
</protein>
<accession>A0A0C2X660</accession>
<dbReference type="GO" id="GO:0000724">
    <property type="term" value="P:double-strand break repair via homologous recombination"/>
    <property type="evidence" value="ECO:0007669"/>
    <property type="project" value="TreeGrafter"/>
</dbReference>
<evidence type="ECO:0000256" key="4">
    <source>
        <dbReference type="ARBA" id="ARBA00023242"/>
    </source>
</evidence>
<evidence type="ECO:0000259" key="6">
    <source>
        <dbReference type="Pfam" id="PF08784"/>
    </source>
</evidence>
<dbReference type="GO" id="GO:0005662">
    <property type="term" value="C:DNA replication factor A complex"/>
    <property type="evidence" value="ECO:0007669"/>
    <property type="project" value="TreeGrafter"/>
</dbReference>
<dbReference type="Proteomes" id="UP000054549">
    <property type="component" value="Unassembled WGS sequence"/>
</dbReference>
<comment type="subcellular location">
    <subcellularLocation>
        <location evidence="1">Nucleus</location>
    </subcellularLocation>
</comment>
<dbReference type="GO" id="GO:0003697">
    <property type="term" value="F:single-stranded DNA binding"/>
    <property type="evidence" value="ECO:0007669"/>
    <property type="project" value="TreeGrafter"/>
</dbReference>
<dbReference type="InParanoid" id="A0A0C2X660"/>
<gene>
    <name evidence="7" type="ORF">M378DRAFT_704983</name>
</gene>
<evidence type="ECO:0000256" key="1">
    <source>
        <dbReference type="ARBA" id="ARBA00004123"/>
    </source>
</evidence>
<dbReference type="GO" id="GO:0000781">
    <property type="term" value="C:chromosome, telomeric region"/>
    <property type="evidence" value="ECO:0007669"/>
    <property type="project" value="TreeGrafter"/>
</dbReference>
<dbReference type="GO" id="GO:0035861">
    <property type="term" value="C:site of double-strand break"/>
    <property type="evidence" value="ECO:0007669"/>
    <property type="project" value="TreeGrafter"/>
</dbReference>
<dbReference type="EMBL" id="KN818225">
    <property type="protein sequence ID" value="KIL69812.1"/>
    <property type="molecule type" value="Genomic_DNA"/>
</dbReference>
<dbReference type="HOGENOM" id="CLU_631629_0_0_1"/>
<feature type="domain" description="Replication protein A C-terminal" evidence="6">
    <location>
        <begin position="310"/>
        <end position="358"/>
    </location>
</feature>
<name>A0A0C2X660_AMAMK</name>
<dbReference type="InterPro" id="IPR040260">
    <property type="entry name" value="RFA2-like"/>
</dbReference>
<reference evidence="7 8" key="1">
    <citation type="submission" date="2014-04" db="EMBL/GenBank/DDBJ databases">
        <title>Evolutionary Origins and Diversification of the Mycorrhizal Mutualists.</title>
        <authorList>
            <consortium name="DOE Joint Genome Institute"/>
            <consortium name="Mycorrhizal Genomics Consortium"/>
            <person name="Kohler A."/>
            <person name="Kuo A."/>
            <person name="Nagy L.G."/>
            <person name="Floudas D."/>
            <person name="Copeland A."/>
            <person name="Barry K.W."/>
            <person name="Cichocki N."/>
            <person name="Veneault-Fourrey C."/>
            <person name="LaButti K."/>
            <person name="Lindquist E.A."/>
            <person name="Lipzen A."/>
            <person name="Lundell T."/>
            <person name="Morin E."/>
            <person name="Murat C."/>
            <person name="Riley R."/>
            <person name="Ohm R."/>
            <person name="Sun H."/>
            <person name="Tunlid A."/>
            <person name="Henrissat B."/>
            <person name="Grigoriev I.V."/>
            <person name="Hibbett D.S."/>
            <person name="Martin F."/>
        </authorList>
    </citation>
    <scope>NUCLEOTIDE SEQUENCE [LARGE SCALE GENOMIC DNA]</scope>
    <source>
        <strain evidence="7 8">Koide BX008</strain>
    </source>
</reference>
<dbReference type="InterPro" id="IPR014892">
    <property type="entry name" value="RPA_C"/>
</dbReference>
<dbReference type="PANTHER" id="PTHR13989:SF16">
    <property type="entry name" value="REPLICATION PROTEIN A2"/>
    <property type="match status" value="1"/>
</dbReference>
<dbReference type="Pfam" id="PF08784">
    <property type="entry name" value="RPA_C"/>
    <property type="match status" value="1"/>
</dbReference>
<evidence type="ECO:0000256" key="3">
    <source>
        <dbReference type="ARBA" id="ARBA00023125"/>
    </source>
</evidence>
<dbReference type="InterPro" id="IPR036388">
    <property type="entry name" value="WH-like_DNA-bd_sf"/>
</dbReference>
<comment type="similarity">
    <text evidence="2">Belongs to the replication factor A protein 2 family.</text>
</comment>
<dbReference type="AlphaFoldDB" id="A0A0C2X660"/>